<comment type="caution">
    <text evidence="2">The sequence shown here is derived from an EMBL/GenBank/DDBJ whole genome shotgun (WGS) entry which is preliminary data.</text>
</comment>
<organism evidence="2 3">
    <name type="scientific">Colletotrichum fructicola (strain Nara gc5)</name>
    <name type="common">Anthracnose fungus</name>
    <name type="synonym">Colletotrichum gloeosporioides (strain Nara gc5)</name>
    <dbReference type="NCBI Taxonomy" id="1213859"/>
    <lineage>
        <taxon>Eukaryota</taxon>
        <taxon>Fungi</taxon>
        <taxon>Dikarya</taxon>
        <taxon>Ascomycota</taxon>
        <taxon>Pezizomycotina</taxon>
        <taxon>Sordariomycetes</taxon>
        <taxon>Hypocreomycetidae</taxon>
        <taxon>Glomerellales</taxon>
        <taxon>Glomerellaceae</taxon>
        <taxon>Colletotrichum</taxon>
        <taxon>Colletotrichum gloeosporioides species complex</taxon>
    </lineage>
</organism>
<reference evidence="2 3" key="2">
    <citation type="submission" date="2020-04" db="EMBL/GenBank/DDBJ databases">
        <title>Genome sequencing and assembly of multiple isolates from the Colletotrichum gloeosporioides species complex.</title>
        <authorList>
            <person name="Gan P."/>
            <person name="Shirasu K."/>
        </authorList>
    </citation>
    <scope>NUCLEOTIDE SEQUENCE [LARGE SCALE GENOMIC DNA]</scope>
    <source>
        <strain evidence="2 3">Nara gc5</strain>
    </source>
</reference>
<name>A0A7J6J9D6_COLFN</name>
<sequence length="102" mass="11020">MAWTAPAGSTFMARVAKIASSIIARVLRLICLTLPSADNQSRAEFCESTISTADTSWKQGSSEKRTNAKAEGTICDDHKGPDTSRSNAIHMRPPRQSRLSIG</sequence>
<dbReference type="RefSeq" id="XP_031876296.2">
    <property type="nucleotide sequence ID" value="XM_032027306.2"/>
</dbReference>
<dbReference type="AlphaFoldDB" id="A0A7J6J9D6"/>
<evidence type="ECO:0000256" key="1">
    <source>
        <dbReference type="SAM" id="MobiDB-lite"/>
    </source>
</evidence>
<proteinExistence type="predicted"/>
<protein>
    <submittedName>
        <fullName evidence="2">Uncharacterized protein</fullName>
    </submittedName>
</protein>
<dbReference type="EMBL" id="ANPB02000003">
    <property type="protein sequence ID" value="KAF4486559.1"/>
    <property type="molecule type" value="Genomic_DNA"/>
</dbReference>
<dbReference type="GeneID" id="43611435"/>
<dbReference type="Proteomes" id="UP000011096">
    <property type="component" value="Unassembled WGS sequence"/>
</dbReference>
<gene>
    <name evidence="2" type="ORF">CGGC5_v005895</name>
</gene>
<feature type="region of interest" description="Disordered" evidence="1">
    <location>
        <begin position="54"/>
        <end position="102"/>
    </location>
</feature>
<accession>A0A7J6J9D6</accession>
<keyword evidence="3" id="KW-1185">Reference proteome</keyword>
<reference evidence="2 3" key="1">
    <citation type="submission" date="2012-08" db="EMBL/GenBank/DDBJ databases">
        <authorList>
            <person name="Gan P.H.P."/>
            <person name="Ikeda K."/>
            <person name="Irieda H."/>
            <person name="Narusaka M."/>
            <person name="O'Connell R.J."/>
            <person name="Narusaka Y."/>
            <person name="Takano Y."/>
            <person name="Kubo Y."/>
            <person name="Shirasu K."/>
        </authorList>
    </citation>
    <scope>NUCLEOTIDE SEQUENCE [LARGE SCALE GENOMIC DNA]</scope>
    <source>
        <strain evidence="2 3">Nara gc5</strain>
    </source>
</reference>
<evidence type="ECO:0000313" key="3">
    <source>
        <dbReference type="Proteomes" id="UP000011096"/>
    </source>
</evidence>
<dbReference type="InParanoid" id="A0A7J6J9D6"/>
<evidence type="ECO:0000313" key="2">
    <source>
        <dbReference type="EMBL" id="KAF4486559.1"/>
    </source>
</evidence>